<evidence type="ECO:0000256" key="1">
    <source>
        <dbReference type="SAM" id="Phobius"/>
    </source>
</evidence>
<proteinExistence type="predicted"/>
<dbReference type="GeneID" id="14552151"/>
<evidence type="ECO:0000313" key="5">
    <source>
        <dbReference type="Proteomes" id="UP000065473"/>
    </source>
</evidence>
<dbReference type="RefSeq" id="WP_011278472.1">
    <property type="nucleotide sequence ID" value="NZ_BHWZ01000004.1"/>
</dbReference>
<dbReference type="OrthoDB" id="34517at2157"/>
<feature type="transmembrane region" description="Helical" evidence="1">
    <location>
        <begin position="6"/>
        <end position="23"/>
    </location>
</feature>
<keyword evidence="1" id="KW-1133">Transmembrane helix</keyword>
<dbReference type="AlphaFoldDB" id="A0A0U3HHB5"/>
<name>A0A0U3HHB5_9CREN</name>
<dbReference type="Proteomes" id="UP000060043">
    <property type="component" value="Chromosome"/>
</dbReference>
<accession>A0A0U3HHB5</accession>
<gene>
    <name evidence="2" type="ORF">ATY89_09820</name>
    <name evidence="3" type="ORF">ATZ20_01375</name>
</gene>
<dbReference type="Proteomes" id="UP000065473">
    <property type="component" value="Chromosome"/>
</dbReference>
<keyword evidence="1" id="KW-0472">Membrane</keyword>
<evidence type="ECO:0000313" key="2">
    <source>
        <dbReference type="EMBL" id="ALU30204.1"/>
    </source>
</evidence>
<sequence>MNYGKIAGLIAAVIFIITMFFQIQGSINNGVAQIQEYRSMLSSSSLSYSVKIISYNELNLTVHNPFNLTMIIQNVTGQYMKFEHEVAIMPNTNRTFTIYITNSEGFLHNVENQNENVTIYMRLANTTFTSTVKI</sequence>
<dbReference type="EMBL" id="CP013695">
    <property type="protein sequence ID" value="ALU30919.1"/>
    <property type="molecule type" value="Genomic_DNA"/>
</dbReference>
<protein>
    <submittedName>
        <fullName evidence="2">Uncharacterized protein</fullName>
    </submittedName>
</protein>
<dbReference type="EMBL" id="CP013694">
    <property type="protein sequence ID" value="ALU30204.1"/>
    <property type="molecule type" value="Genomic_DNA"/>
</dbReference>
<dbReference type="OMA" id="MFQRAIH"/>
<evidence type="ECO:0000313" key="4">
    <source>
        <dbReference type="Proteomes" id="UP000060043"/>
    </source>
</evidence>
<keyword evidence="1" id="KW-0812">Transmembrane</keyword>
<evidence type="ECO:0000313" key="3">
    <source>
        <dbReference type="EMBL" id="ALU30919.1"/>
    </source>
</evidence>
<reference evidence="4 5" key="1">
    <citation type="submission" date="2015-12" db="EMBL/GenBank/DDBJ databases">
        <title>A stable core within a dynamic pangenome in Sulfolobus acidocaldarius.</title>
        <authorList>
            <person name="Anderson R."/>
            <person name="Kouris A."/>
            <person name="Seward C."/>
            <person name="Campbell K."/>
            <person name="Whitaker R."/>
        </authorList>
    </citation>
    <scope>NUCLEOTIDE SEQUENCE [LARGE SCALE GENOMIC DNA]</scope>
    <source>
        <strain evidence="2 5">GG12-C01-09</strain>
        <strain evidence="3 4">NG05B_CO5_07</strain>
    </source>
</reference>
<organism evidence="2 5">
    <name type="scientific">Sulfolobus acidocaldarius</name>
    <dbReference type="NCBI Taxonomy" id="2285"/>
    <lineage>
        <taxon>Archaea</taxon>
        <taxon>Thermoproteota</taxon>
        <taxon>Thermoprotei</taxon>
        <taxon>Sulfolobales</taxon>
        <taxon>Sulfolobaceae</taxon>
        <taxon>Sulfolobus</taxon>
    </lineage>
</organism>
<dbReference type="STRING" id="1435377.SUSAZ_07860"/>